<accession>A0A0B3W5N1</accession>
<dbReference type="EMBL" id="JWHR01000066">
    <property type="protein sequence ID" value="KHS57697.1"/>
    <property type="molecule type" value="Genomic_DNA"/>
</dbReference>
<dbReference type="InterPro" id="IPR036291">
    <property type="entry name" value="NAD(P)-bd_dom_sf"/>
</dbReference>
<evidence type="ECO:0000313" key="2">
    <source>
        <dbReference type="EMBL" id="KHS57697.1"/>
    </source>
</evidence>
<sequence>MDLKEIMQYDNFVVAGDTLNEEKYAYKIKHELIDNGYKVYSVGKELKSLNDIEEEVDILDLCINPPAGLKLLKENKKKFKGVIIQPGAGSEEITKFLDENNYNYMDGCLLVGIRLYPKNVTKMYKK</sequence>
<dbReference type="SUPFAM" id="SSF51735">
    <property type="entry name" value="NAD(P)-binding Rossmann-fold domains"/>
    <property type="match status" value="1"/>
</dbReference>
<dbReference type="Proteomes" id="UP000031189">
    <property type="component" value="Unassembled WGS sequence"/>
</dbReference>
<organism evidence="2 3">
    <name type="scientific">Terrisporobacter othiniensis</name>
    <dbReference type="NCBI Taxonomy" id="1577792"/>
    <lineage>
        <taxon>Bacteria</taxon>
        <taxon>Bacillati</taxon>
        <taxon>Bacillota</taxon>
        <taxon>Clostridia</taxon>
        <taxon>Peptostreptococcales</taxon>
        <taxon>Peptostreptococcaceae</taxon>
        <taxon>Terrisporobacter</taxon>
    </lineage>
</organism>
<dbReference type="STRING" id="1577792.QX51_06895"/>
<protein>
    <recommendedName>
        <fullName evidence="1">CoA-binding domain-containing protein</fullName>
    </recommendedName>
</protein>
<feature type="domain" description="CoA-binding" evidence="1">
    <location>
        <begin position="11"/>
        <end position="111"/>
    </location>
</feature>
<dbReference type="OrthoDB" id="9804695at2"/>
<dbReference type="PANTHER" id="PTHR33303:SF2">
    <property type="entry name" value="COA-BINDING DOMAIN-CONTAINING PROTEIN"/>
    <property type="match status" value="1"/>
</dbReference>
<dbReference type="InterPro" id="IPR003781">
    <property type="entry name" value="CoA-bd"/>
</dbReference>
<dbReference type="PANTHER" id="PTHR33303">
    <property type="entry name" value="CYTOPLASMIC PROTEIN-RELATED"/>
    <property type="match status" value="1"/>
</dbReference>
<gene>
    <name evidence="2" type="ORF">QX51_06895</name>
</gene>
<dbReference type="AlphaFoldDB" id="A0A0B3W5N1"/>
<evidence type="ECO:0000259" key="1">
    <source>
        <dbReference type="Pfam" id="PF13380"/>
    </source>
</evidence>
<dbReference type="Gene3D" id="3.40.50.720">
    <property type="entry name" value="NAD(P)-binding Rossmann-like Domain"/>
    <property type="match status" value="1"/>
</dbReference>
<dbReference type="Pfam" id="PF13380">
    <property type="entry name" value="CoA_binding_2"/>
    <property type="match status" value="1"/>
</dbReference>
<dbReference type="RefSeq" id="WP_039679173.1">
    <property type="nucleotide sequence ID" value="NZ_JAWGXO010000003.1"/>
</dbReference>
<reference evidence="2 3" key="1">
    <citation type="submission" date="2014-12" db="EMBL/GenBank/DDBJ databases">
        <title>Draft genome sequence of Terrisporobacter sp. 08-306576, isolated from the blood culture of a bacteremia patient.</title>
        <authorList>
            <person name="Lund L.C."/>
            <person name="Sydenham T.V."/>
            <person name="Hogh S.V."/>
            <person name="Skov M.N."/>
            <person name="Kemp M."/>
            <person name="Justesen U.S."/>
        </authorList>
    </citation>
    <scope>NUCLEOTIDE SEQUENCE [LARGE SCALE GENOMIC DNA]</scope>
    <source>
        <strain evidence="2 3">08-306576</strain>
    </source>
</reference>
<name>A0A0B3W5N1_9FIRM</name>
<proteinExistence type="predicted"/>
<evidence type="ECO:0000313" key="3">
    <source>
        <dbReference type="Proteomes" id="UP000031189"/>
    </source>
</evidence>
<comment type="caution">
    <text evidence="2">The sequence shown here is derived from an EMBL/GenBank/DDBJ whole genome shotgun (WGS) entry which is preliminary data.</text>
</comment>
<keyword evidence="3" id="KW-1185">Reference proteome</keyword>